<reference evidence="5 6" key="1">
    <citation type="submission" date="2019-09" db="EMBL/GenBank/DDBJ databases">
        <title>Complete Genome Sequence of Janibacter melonis M714 with both human health impact and industrial applications.</title>
        <authorList>
            <person name="Jin M."/>
            <person name="Zhao Q.R."/>
        </authorList>
    </citation>
    <scope>NUCLEOTIDE SEQUENCE [LARGE SCALE GENOMIC DNA]</scope>
    <source>
        <strain evidence="5 6">M714</strain>
    </source>
</reference>
<dbReference type="InterPro" id="IPR057326">
    <property type="entry name" value="KR_dom"/>
</dbReference>
<dbReference type="Gene3D" id="3.40.50.720">
    <property type="entry name" value="NAD(P)-binding Rossmann-like Domain"/>
    <property type="match status" value="1"/>
</dbReference>
<evidence type="ECO:0000313" key="6">
    <source>
        <dbReference type="Proteomes" id="UP000271708"/>
    </source>
</evidence>
<evidence type="ECO:0000259" key="4">
    <source>
        <dbReference type="SMART" id="SM00822"/>
    </source>
</evidence>
<sequence length="300" mass="30839">MSAAERPLEGQVAVVTGGGKGLGRAFARHLADLGAAVVVNNRNRQVDAQGRGPADHVTSEILAAGGRAVAHHGDVADPETGTSLVQLALEHFGRLDICVTSAAVSMPQMLHKTSAEHFRTVMEVNVTGTALVIAPALAHMRAAGHGRLVLVASTAGLHGEPTVSAYAASKGAVIALGRTAAAEGAPKGVLTNVLLPYATTQMTEQGMDPRHADRMRSELVAPVVGALADPRCTLNGQVVVAAGSGIRLAESVEGGTVRLPDAARLDPFVLSDLLDRSRAGERHTYSDAQAAFQSLAADLA</sequence>
<dbReference type="EMBL" id="CP044548">
    <property type="protein sequence ID" value="QFQ31535.2"/>
    <property type="molecule type" value="Genomic_DNA"/>
</dbReference>
<dbReference type="Proteomes" id="UP000271708">
    <property type="component" value="Chromosome"/>
</dbReference>
<dbReference type="GeneID" id="59162720"/>
<dbReference type="SUPFAM" id="SSF51735">
    <property type="entry name" value="NAD(P)-binding Rossmann-fold domains"/>
    <property type="match status" value="1"/>
</dbReference>
<dbReference type="AlphaFoldDB" id="A0A5P8FPP1"/>
<dbReference type="PROSITE" id="PS00061">
    <property type="entry name" value="ADH_SHORT"/>
    <property type="match status" value="1"/>
</dbReference>
<dbReference type="PANTHER" id="PTHR45024">
    <property type="entry name" value="DEHYDROGENASES, SHORT CHAIN"/>
    <property type="match status" value="1"/>
</dbReference>
<organism evidence="5 6">
    <name type="scientific">Janibacter melonis</name>
    <dbReference type="NCBI Taxonomy" id="262209"/>
    <lineage>
        <taxon>Bacteria</taxon>
        <taxon>Bacillati</taxon>
        <taxon>Actinomycetota</taxon>
        <taxon>Actinomycetes</taxon>
        <taxon>Micrococcales</taxon>
        <taxon>Intrasporangiaceae</taxon>
        <taxon>Janibacter</taxon>
    </lineage>
</organism>
<dbReference type="SMART" id="SM00822">
    <property type="entry name" value="PKS_KR"/>
    <property type="match status" value="1"/>
</dbReference>
<dbReference type="RefSeq" id="WP_123092729.1">
    <property type="nucleotide sequence ID" value="NZ_CAJFZZ010000018.1"/>
</dbReference>
<protein>
    <submittedName>
        <fullName evidence="5">SDR family NAD(P)-dependent oxidoreductase</fullName>
    </submittedName>
</protein>
<dbReference type="PRINTS" id="PR00081">
    <property type="entry name" value="GDHRDH"/>
</dbReference>
<evidence type="ECO:0000313" key="5">
    <source>
        <dbReference type="EMBL" id="QFQ31535.2"/>
    </source>
</evidence>
<accession>A0A5P8FPP1</accession>
<gene>
    <name evidence="5" type="ORF">EEW87_016125</name>
</gene>
<dbReference type="PANTHER" id="PTHR45024:SF2">
    <property type="entry name" value="SCP2 DOMAIN-CONTAINING PROTEIN"/>
    <property type="match status" value="1"/>
</dbReference>
<dbReference type="InterPro" id="IPR036291">
    <property type="entry name" value="NAD(P)-bd_dom_sf"/>
</dbReference>
<proteinExistence type="inferred from homology"/>
<dbReference type="GO" id="GO:0016491">
    <property type="term" value="F:oxidoreductase activity"/>
    <property type="evidence" value="ECO:0007669"/>
    <property type="project" value="UniProtKB-KW"/>
</dbReference>
<dbReference type="InterPro" id="IPR051687">
    <property type="entry name" value="Peroxisomal_Beta-Oxidation"/>
</dbReference>
<dbReference type="InterPro" id="IPR002347">
    <property type="entry name" value="SDR_fam"/>
</dbReference>
<dbReference type="InterPro" id="IPR020904">
    <property type="entry name" value="Sc_DH/Rdtase_CS"/>
</dbReference>
<feature type="domain" description="Ketoreductase" evidence="4">
    <location>
        <begin position="11"/>
        <end position="199"/>
    </location>
</feature>
<evidence type="ECO:0000256" key="2">
    <source>
        <dbReference type="ARBA" id="ARBA00023002"/>
    </source>
</evidence>
<dbReference type="Pfam" id="PF00106">
    <property type="entry name" value="adh_short"/>
    <property type="match status" value="1"/>
</dbReference>
<evidence type="ECO:0000256" key="3">
    <source>
        <dbReference type="RuleBase" id="RU000363"/>
    </source>
</evidence>
<name>A0A5P8FPP1_9MICO</name>
<comment type="similarity">
    <text evidence="1 3">Belongs to the short-chain dehydrogenases/reductases (SDR) family.</text>
</comment>
<evidence type="ECO:0000256" key="1">
    <source>
        <dbReference type="ARBA" id="ARBA00006484"/>
    </source>
</evidence>
<dbReference type="PRINTS" id="PR00080">
    <property type="entry name" value="SDRFAMILY"/>
</dbReference>
<dbReference type="KEGG" id="jme:EEW87_016125"/>
<keyword evidence="2" id="KW-0560">Oxidoreductase</keyword>